<dbReference type="AlphaFoldDB" id="A0A6J7DRJ4"/>
<feature type="transmembrane region" description="Helical" evidence="1">
    <location>
        <begin position="29"/>
        <end position="47"/>
    </location>
</feature>
<dbReference type="EMBL" id="CAFBLN010000030">
    <property type="protein sequence ID" value="CAB4871545.1"/>
    <property type="molecule type" value="Genomic_DNA"/>
</dbReference>
<protein>
    <submittedName>
        <fullName evidence="2">Unannotated protein</fullName>
    </submittedName>
</protein>
<sequence length="313" mass="34595">MSKKSFNPDVDVVEWTGTHRPYDIIKEGTIALVVMSLLVVLLSALFSSPDDRPATLRQWSHSDPVDFANTAFSELNGSSGTAGYGQPYNNTPNATQTIGPLALQRWMGVHIPVHPAADFVLATLATLPDSPIISAALQQWKSSSNTAQFTWMENFAKVTPTFSAGALHFPPVDAGPIPVLMSGLTSMARAGSLDQSLLGGGSNYYSTDYTRPLLFLADGNWFSGLAEKQHLAGDQWGMMNETGSYPGQAWLWLYTFWYQVPPFSASENADSLIWGLMMVLTVIMIFVPFIPGVRSIPRRTKVYRLIWRNHYRK</sequence>
<accession>A0A6J7DRJ4</accession>
<proteinExistence type="predicted"/>
<keyword evidence="1" id="KW-1133">Transmembrane helix</keyword>
<organism evidence="2">
    <name type="scientific">freshwater metagenome</name>
    <dbReference type="NCBI Taxonomy" id="449393"/>
    <lineage>
        <taxon>unclassified sequences</taxon>
        <taxon>metagenomes</taxon>
        <taxon>ecological metagenomes</taxon>
    </lineage>
</organism>
<name>A0A6J7DRJ4_9ZZZZ</name>
<keyword evidence="1" id="KW-0472">Membrane</keyword>
<evidence type="ECO:0000256" key="1">
    <source>
        <dbReference type="SAM" id="Phobius"/>
    </source>
</evidence>
<keyword evidence="1" id="KW-0812">Transmembrane</keyword>
<feature type="transmembrane region" description="Helical" evidence="1">
    <location>
        <begin position="272"/>
        <end position="293"/>
    </location>
</feature>
<gene>
    <name evidence="2" type="ORF">UFOPK3381_00835</name>
</gene>
<evidence type="ECO:0000313" key="2">
    <source>
        <dbReference type="EMBL" id="CAB4871545.1"/>
    </source>
</evidence>
<reference evidence="2" key="1">
    <citation type="submission" date="2020-05" db="EMBL/GenBank/DDBJ databases">
        <authorList>
            <person name="Chiriac C."/>
            <person name="Salcher M."/>
            <person name="Ghai R."/>
            <person name="Kavagutti S V."/>
        </authorList>
    </citation>
    <scope>NUCLEOTIDE SEQUENCE</scope>
</reference>